<sequence>EIDGQLREIPSEWDFPEVREEAAQLVEAQVGTWGGFVFINPDPDCESLEDFLGSLPEHYERWHFEDRAKVSHVAKIVRANWKLTQEAFCEGYHVMATHPQSMVGGGDGSNMSYDAFGNWCRATTTGSGGTSPQRGLYASMEEIFAGRKNGADNVREALRPIMGDSADEFCDAELVDGYFNNLFPNFHPWGAFSRIVYRFRPYGDDPTMSIMEVMYLVPWPEGQPKPAPVPIHWLG</sequence>
<organism evidence="3">
    <name type="scientific">marine metagenome</name>
    <dbReference type="NCBI Taxonomy" id="408172"/>
    <lineage>
        <taxon>unclassified sequences</taxon>
        <taxon>metagenomes</taxon>
        <taxon>ecological metagenomes</taxon>
    </lineage>
</organism>
<protein>
    <recommendedName>
        <fullName evidence="2">Aromatic-ring-hydroxylating dioxygenase alpha subunit C-terminal domain-containing protein</fullName>
    </recommendedName>
</protein>
<evidence type="ECO:0000313" key="3">
    <source>
        <dbReference type="EMBL" id="SVE45234.1"/>
    </source>
</evidence>
<dbReference type="InterPro" id="IPR015879">
    <property type="entry name" value="Ring_hydroxy_dOase_asu_C_dom"/>
</dbReference>
<evidence type="ECO:0000256" key="1">
    <source>
        <dbReference type="ARBA" id="ARBA00001962"/>
    </source>
</evidence>
<gene>
    <name evidence="3" type="ORF">METZ01_LOCUS498088</name>
</gene>
<proteinExistence type="predicted"/>
<name>A0A383DLN0_9ZZZZ</name>
<dbReference type="PANTHER" id="PTHR43756:SF5">
    <property type="entry name" value="CHOLINE MONOOXYGENASE, CHLOROPLASTIC"/>
    <property type="match status" value="1"/>
</dbReference>
<feature type="non-terminal residue" evidence="3">
    <location>
        <position position="1"/>
    </location>
</feature>
<dbReference type="GO" id="GO:0051537">
    <property type="term" value="F:2 iron, 2 sulfur cluster binding"/>
    <property type="evidence" value="ECO:0007669"/>
    <property type="project" value="InterPro"/>
</dbReference>
<reference evidence="3" key="1">
    <citation type="submission" date="2018-05" db="EMBL/GenBank/DDBJ databases">
        <authorList>
            <person name="Lanie J.A."/>
            <person name="Ng W.-L."/>
            <person name="Kazmierczak K.M."/>
            <person name="Andrzejewski T.M."/>
            <person name="Davidsen T.M."/>
            <person name="Wayne K.J."/>
            <person name="Tettelin H."/>
            <person name="Glass J.I."/>
            <person name="Rusch D."/>
            <person name="Podicherti R."/>
            <person name="Tsui H.-C.T."/>
            <person name="Winkler M.E."/>
        </authorList>
    </citation>
    <scope>NUCLEOTIDE SEQUENCE</scope>
</reference>
<dbReference type="Pfam" id="PF00848">
    <property type="entry name" value="Ring_hydroxyl_A"/>
    <property type="match status" value="1"/>
</dbReference>
<dbReference type="GO" id="GO:0005506">
    <property type="term" value="F:iron ion binding"/>
    <property type="evidence" value="ECO:0007669"/>
    <property type="project" value="InterPro"/>
</dbReference>
<dbReference type="EMBL" id="UINC01218276">
    <property type="protein sequence ID" value="SVE45234.1"/>
    <property type="molecule type" value="Genomic_DNA"/>
</dbReference>
<dbReference type="SUPFAM" id="SSF55961">
    <property type="entry name" value="Bet v1-like"/>
    <property type="match status" value="1"/>
</dbReference>
<dbReference type="AlphaFoldDB" id="A0A383DLN0"/>
<feature type="domain" description="Aromatic-ring-hydroxylating dioxygenase alpha subunit C-terminal" evidence="2">
    <location>
        <begin position="64"/>
        <end position="216"/>
    </location>
</feature>
<feature type="non-terminal residue" evidence="3">
    <location>
        <position position="235"/>
    </location>
</feature>
<comment type="cofactor">
    <cofactor evidence="1">
        <name>Fe cation</name>
        <dbReference type="ChEBI" id="CHEBI:24875"/>
    </cofactor>
</comment>
<dbReference type="PANTHER" id="PTHR43756">
    <property type="entry name" value="CHOLINE MONOOXYGENASE, CHLOROPLASTIC"/>
    <property type="match status" value="1"/>
</dbReference>
<dbReference type="InterPro" id="IPR001663">
    <property type="entry name" value="Rng_hydr_dOase-A"/>
</dbReference>
<dbReference type="PRINTS" id="PR00090">
    <property type="entry name" value="RNGDIOXGNASE"/>
</dbReference>
<dbReference type="Gene3D" id="3.90.380.10">
    <property type="entry name" value="Naphthalene 1,2-dioxygenase Alpha Subunit, Chain A, domain 1"/>
    <property type="match status" value="1"/>
</dbReference>
<accession>A0A383DLN0</accession>
<evidence type="ECO:0000259" key="2">
    <source>
        <dbReference type="Pfam" id="PF00848"/>
    </source>
</evidence>